<dbReference type="SUPFAM" id="SSF52540">
    <property type="entry name" value="P-loop containing nucleoside triphosphate hydrolases"/>
    <property type="match status" value="1"/>
</dbReference>
<dbReference type="AlphaFoldDB" id="A0A1Y0I4K0"/>
<dbReference type="Pfam" id="PF00685">
    <property type="entry name" value="Sulfotransfer_1"/>
    <property type="match status" value="1"/>
</dbReference>
<dbReference type="OrthoDB" id="9804504at2"/>
<gene>
    <name evidence="4" type="ORF">OLMES_0278</name>
</gene>
<name>A0A1Y0I4K0_9GAMM</name>
<dbReference type="Gene3D" id="3.40.50.300">
    <property type="entry name" value="P-loop containing nucleotide triphosphate hydrolases"/>
    <property type="match status" value="1"/>
</dbReference>
<keyword evidence="5" id="KW-1185">Reference proteome</keyword>
<evidence type="ECO:0000259" key="3">
    <source>
        <dbReference type="Pfam" id="PF00685"/>
    </source>
</evidence>
<dbReference type="GO" id="GO:0008146">
    <property type="term" value="F:sulfotransferase activity"/>
    <property type="evidence" value="ECO:0007669"/>
    <property type="project" value="InterPro"/>
</dbReference>
<dbReference type="Proteomes" id="UP000196027">
    <property type="component" value="Chromosome"/>
</dbReference>
<dbReference type="KEGG" id="ome:OLMES_0278"/>
<protein>
    <submittedName>
        <fullName evidence="4">Sulfotransferase</fullName>
    </submittedName>
</protein>
<accession>A0A1Y0I4K0</accession>
<evidence type="ECO:0000313" key="5">
    <source>
        <dbReference type="Proteomes" id="UP000196027"/>
    </source>
</evidence>
<proteinExistence type="inferred from homology"/>
<comment type="similarity">
    <text evidence="1">Belongs to the sulfotransferase 1 family.</text>
</comment>
<dbReference type="RefSeq" id="WP_087459594.1">
    <property type="nucleotide sequence ID" value="NZ_CP021425.1"/>
</dbReference>
<organism evidence="4 5">
    <name type="scientific">Oleiphilus messinensis</name>
    <dbReference type="NCBI Taxonomy" id="141451"/>
    <lineage>
        <taxon>Bacteria</taxon>
        <taxon>Pseudomonadati</taxon>
        <taxon>Pseudomonadota</taxon>
        <taxon>Gammaproteobacteria</taxon>
        <taxon>Oceanospirillales</taxon>
        <taxon>Oleiphilaceae</taxon>
        <taxon>Oleiphilus</taxon>
    </lineage>
</organism>
<dbReference type="InterPro" id="IPR000863">
    <property type="entry name" value="Sulfotransferase_dom"/>
</dbReference>
<evidence type="ECO:0000313" key="4">
    <source>
        <dbReference type="EMBL" id="ARU54384.1"/>
    </source>
</evidence>
<sequence length="295" mass="34020">MSQNNLIWIASYPKSGNTWFRLLLTQLLSVSRNALPSENRASLNLNDIYVDQISSSRQLFENYLNVTSSDLFPNEIEGLRPQVFRRMSAESDRLVYLKTHEAYTLTSKQEPLFPPDATKCAIYLVRNPLDISVSYAHHFSCSIDESIAALNDKNHGLAQDPMHLYFQLPQKLLSWSEHVRSWLETKKIRVLVVRYEDLKLNPVSTLMEVVDFLKLPSTGENIRFAIKQCEFEKLKAQEQKSGFSEKLSGDVNFFRSGRMGEWREVLSPGQVSRLVETHRTIMTKLHYLDSQGNPF</sequence>
<reference evidence="4 5" key="1">
    <citation type="submission" date="2017-05" db="EMBL/GenBank/DDBJ databases">
        <title>Genomic insights into alkan degradation activity of Oleiphilus messinensis.</title>
        <authorList>
            <person name="Kozyavkin S.A."/>
            <person name="Slesarev A.I."/>
            <person name="Golyshin P.N."/>
            <person name="Korzhenkov A."/>
            <person name="Golyshina O.N."/>
            <person name="Toshchakov S.V."/>
        </authorList>
    </citation>
    <scope>NUCLEOTIDE SEQUENCE [LARGE SCALE GENOMIC DNA]</scope>
    <source>
        <strain evidence="4 5">ME102</strain>
    </source>
</reference>
<evidence type="ECO:0000256" key="1">
    <source>
        <dbReference type="ARBA" id="ARBA00005771"/>
    </source>
</evidence>
<dbReference type="EMBL" id="CP021425">
    <property type="protein sequence ID" value="ARU54384.1"/>
    <property type="molecule type" value="Genomic_DNA"/>
</dbReference>
<dbReference type="InterPro" id="IPR027417">
    <property type="entry name" value="P-loop_NTPase"/>
</dbReference>
<dbReference type="PANTHER" id="PTHR11783">
    <property type="entry name" value="SULFOTRANSFERASE SULT"/>
    <property type="match status" value="1"/>
</dbReference>
<keyword evidence="2 4" id="KW-0808">Transferase</keyword>
<feature type="domain" description="Sulfotransferase" evidence="3">
    <location>
        <begin position="7"/>
        <end position="282"/>
    </location>
</feature>
<evidence type="ECO:0000256" key="2">
    <source>
        <dbReference type="ARBA" id="ARBA00022679"/>
    </source>
</evidence>